<feature type="domain" description="Phasin" evidence="1">
    <location>
        <begin position="35"/>
        <end position="132"/>
    </location>
</feature>
<evidence type="ECO:0000313" key="3">
    <source>
        <dbReference type="Proteomes" id="UP001330434"/>
    </source>
</evidence>
<organism evidence="2 3">
    <name type="scientific">Candidatus Bealeia paramacronuclearis</name>
    <dbReference type="NCBI Taxonomy" id="1921001"/>
    <lineage>
        <taxon>Bacteria</taxon>
        <taxon>Pseudomonadati</taxon>
        <taxon>Pseudomonadota</taxon>
        <taxon>Alphaproteobacteria</taxon>
        <taxon>Holosporales</taxon>
        <taxon>Holosporaceae</taxon>
        <taxon>Candidatus Bealeia</taxon>
    </lineage>
</organism>
<dbReference type="RefSeq" id="WP_331255409.1">
    <property type="nucleotide sequence ID" value="NZ_CP133270.1"/>
</dbReference>
<sequence>MAKQTNNDNFQSNPFSQDYTKFFRDFKVPHYDMESVMTTYRKNLDILNSTQQVIADATRNLVQIQTQYMKQLFEDLSQQTKENLTSSQSMEDKTASHTRSVKDTIDHAISHTKEVNHLLTQTNTKVMDTVQKCLKESVDECANIVTKVQQTGTK</sequence>
<reference evidence="2 3" key="1">
    <citation type="journal article" date="2024" name="Environ. Microbiol.">
        <title>Novel evolutionary insights on the interactions of the Holosporales (Alphaproteobacteria) with eukaryotic hosts from comparative genomics.</title>
        <authorList>
            <person name="Giovannini M."/>
            <person name="Petroni G."/>
            <person name="Castelli M."/>
        </authorList>
    </citation>
    <scope>NUCLEOTIDE SEQUENCE [LARGE SCALE GENOMIC DNA]</scope>
    <source>
        <strain evidence="2 3">US_Bl 15I1</strain>
    </source>
</reference>
<accession>A0ABZ2C4G2</accession>
<name>A0ABZ2C4G2_9PROT</name>
<dbReference type="Proteomes" id="UP001330434">
    <property type="component" value="Chromosome"/>
</dbReference>
<dbReference type="EMBL" id="CP133270">
    <property type="protein sequence ID" value="WVX66556.1"/>
    <property type="molecule type" value="Genomic_DNA"/>
</dbReference>
<evidence type="ECO:0000259" key="1">
    <source>
        <dbReference type="Pfam" id="PF09361"/>
    </source>
</evidence>
<gene>
    <name evidence="2" type="ORF">Bealeia1_00735</name>
</gene>
<proteinExistence type="predicted"/>
<protein>
    <submittedName>
        <fullName evidence="2">Phasin family protein</fullName>
    </submittedName>
</protein>
<keyword evidence="3" id="KW-1185">Reference proteome</keyword>
<dbReference type="InterPro" id="IPR018968">
    <property type="entry name" value="Phasin"/>
</dbReference>
<dbReference type="Pfam" id="PF09361">
    <property type="entry name" value="Phasin_2"/>
    <property type="match status" value="1"/>
</dbReference>
<evidence type="ECO:0000313" key="2">
    <source>
        <dbReference type="EMBL" id="WVX66556.1"/>
    </source>
</evidence>